<keyword evidence="3 6" id="KW-0328">Glycosyltransferase</keyword>
<comment type="catalytic activity">
    <reaction evidence="5">
        <text>an anthocyanidin + UDP-alpha-D-glucose + H(+) = an anthocyanidin 3-O-beta-D-glucoside + UDP</text>
        <dbReference type="Rhea" id="RHEA:20093"/>
        <dbReference type="ChEBI" id="CHEBI:15378"/>
        <dbReference type="ChEBI" id="CHEBI:16307"/>
        <dbReference type="ChEBI" id="CHEBI:58223"/>
        <dbReference type="ChEBI" id="CHEBI:58885"/>
        <dbReference type="ChEBI" id="CHEBI:143576"/>
        <dbReference type="EC" id="2.4.1.115"/>
    </reaction>
</comment>
<dbReference type="PANTHER" id="PTHR48047:SF45">
    <property type="entry name" value="SCOPOLETIN GLUCOSYLTRANSFERASE-LIKE"/>
    <property type="match status" value="1"/>
</dbReference>
<evidence type="ECO:0000256" key="3">
    <source>
        <dbReference type="ARBA" id="ARBA00022676"/>
    </source>
</evidence>
<evidence type="ECO:0000256" key="7">
    <source>
        <dbReference type="RuleBase" id="RU362057"/>
    </source>
</evidence>
<evidence type="ECO:0000256" key="4">
    <source>
        <dbReference type="ARBA" id="ARBA00022679"/>
    </source>
</evidence>
<evidence type="ECO:0000256" key="6">
    <source>
        <dbReference type="RuleBase" id="RU003718"/>
    </source>
</evidence>
<accession>A0AAD6RR29</accession>
<comment type="similarity">
    <text evidence="2 6">Belongs to the UDP-glycosyltransferase family.</text>
</comment>
<name>A0AAD6RR29_9ROSI</name>
<dbReference type="FunFam" id="3.40.50.2000:FF:000071">
    <property type="entry name" value="Glycosyltransferase"/>
    <property type="match status" value="1"/>
</dbReference>
<evidence type="ECO:0000313" key="8">
    <source>
        <dbReference type="EMBL" id="KAJ7013472.1"/>
    </source>
</evidence>
<dbReference type="Gene3D" id="3.40.50.2000">
    <property type="entry name" value="Glycogen Phosphorylase B"/>
    <property type="match status" value="2"/>
</dbReference>
<dbReference type="InterPro" id="IPR035595">
    <property type="entry name" value="UDP_glycos_trans_CS"/>
</dbReference>
<dbReference type="Proteomes" id="UP001164929">
    <property type="component" value="Chromosome 1"/>
</dbReference>
<dbReference type="PROSITE" id="PS00375">
    <property type="entry name" value="UDPGT"/>
    <property type="match status" value="1"/>
</dbReference>
<gene>
    <name evidence="8" type="ORF">NC653_003217</name>
</gene>
<comment type="caution">
    <text evidence="8">The sequence shown here is derived from an EMBL/GenBank/DDBJ whole genome shotgun (WGS) entry which is preliminary data.</text>
</comment>
<keyword evidence="4 6" id="KW-0808">Transferase</keyword>
<dbReference type="PANTHER" id="PTHR48047">
    <property type="entry name" value="GLYCOSYLTRANSFERASE"/>
    <property type="match status" value="1"/>
</dbReference>
<dbReference type="InterPro" id="IPR002213">
    <property type="entry name" value="UDP_glucos_trans"/>
</dbReference>
<dbReference type="FunFam" id="3.40.50.2000:FF:000047">
    <property type="entry name" value="Glycosyltransferase"/>
    <property type="match status" value="1"/>
</dbReference>
<dbReference type="EMBL" id="JAQIZT010000001">
    <property type="protein sequence ID" value="KAJ7013472.1"/>
    <property type="molecule type" value="Genomic_DNA"/>
</dbReference>
<dbReference type="GO" id="GO:0047213">
    <property type="term" value="F:anthocyanidin 3-O-glucosyltransferase activity"/>
    <property type="evidence" value="ECO:0007669"/>
    <property type="project" value="UniProtKB-EC"/>
</dbReference>
<sequence>MDSKPYQLHVLFLPYMAPGHMIPLVDMARLFARRGVKATIISTPLNAPVFSKAVERDGQQGHDISIRIIKFPSAEAGLPEGCENLSCINSWDMHANFLKAMSMLQQPIEQLLEECHPHCLVADMTFTWATEVADKLRIPRLYFNGTCCFSMCVLDSLLRYEPHRRVDSDFEPFIVPGLPDQIKTTRQQLAEYLKQTTEHEFTKMVNQISESEAGSYGVLVNSFHELEPAYCEHYRKVMGRKAWHIGPLSLCNRNIEDKAERGNTASIGKHECLRWLDLKEPNSVLYICFGSLLEFPAAQLREIALALEASGQNFIWVVRKGELMKNGEKTKGEDREEWLPEGFEKKMQGKGLIIRGWAPQMLILDHEAVGGFMTHCGWNSALEGITAGVPMVTWPLCADQFYNEKLITDVLKIGVAVGAQEWSRHERKILVKKEEIENAITQLMVGEVAEGLRKRTKALKEMARRATEVEGSSYCDLNALLEDLKAIKSTSC</sequence>
<keyword evidence="9" id="KW-1185">Reference proteome</keyword>
<comment type="pathway">
    <text evidence="1">Pigment biosynthesis; anthocyanin biosynthesis.</text>
</comment>
<evidence type="ECO:0000256" key="5">
    <source>
        <dbReference type="ARBA" id="ARBA00047606"/>
    </source>
</evidence>
<dbReference type="AlphaFoldDB" id="A0AAD6RR29"/>
<evidence type="ECO:0000256" key="2">
    <source>
        <dbReference type="ARBA" id="ARBA00009995"/>
    </source>
</evidence>
<dbReference type="SUPFAM" id="SSF53756">
    <property type="entry name" value="UDP-Glycosyltransferase/glycogen phosphorylase"/>
    <property type="match status" value="1"/>
</dbReference>
<evidence type="ECO:0000256" key="1">
    <source>
        <dbReference type="ARBA" id="ARBA00004935"/>
    </source>
</evidence>
<reference evidence="8 9" key="1">
    <citation type="journal article" date="2023" name="Mol. Ecol. Resour.">
        <title>Chromosome-level genome assembly of a triploid poplar Populus alba 'Berolinensis'.</title>
        <authorList>
            <person name="Chen S."/>
            <person name="Yu Y."/>
            <person name="Wang X."/>
            <person name="Wang S."/>
            <person name="Zhang T."/>
            <person name="Zhou Y."/>
            <person name="He R."/>
            <person name="Meng N."/>
            <person name="Wang Y."/>
            <person name="Liu W."/>
            <person name="Liu Z."/>
            <person name="Liu J."/>
            <person name="Guo Q."/>
            <person name="Huang H."/>
            <person name="Sederoff R.R."/>
            <person name="Wang G."/>
            <person name="Qu G."/>
            <person name="Chen S."/>
        </authorList>
    </citation>
    <scope>NUCLEOTIDE SEQUENCE [LARGE SCALE GENOMIC DNA]</scope>
    <source>
        <strain evidence="8">SC-2020</strain>
    </source>
</reference>
<organism evidence="8 9">
    <name type="scientific">Populus alba x Populus x berolinensis</name>
    <dbReference type="NCBI Taxonomy" id="444605"/>
    <lineage>
        <taxon>Eukaryota</taxon>
        <taxon>Viridiplantae</taxon>
        <taxon>Streptophyta</taxon>
        <taxon>Embryophyta</taxon>
        <taxon>Tracheophyta</taxon>
        <taxon>Spermatophyta</taxon>
        <taxon>Magnoliopsida</taxon>
        <taxon>eudicotyledons</taxon>
        <taxon>Gunneridae</taxon>
        <taxon>Pentapetalae</taxon>
        <taxon>rosids</taxon>
        <taxon>fabids</taxon>
        <taxon>Malpighiales</taxon>
        <taxon>Salicaceae</taxon>
        <taxon>Saliceae</taxon>
        <taxon>Populus</taxon>
    </lineage>
</organism>
<dbReference type="EC" id="2.4.1.-" evidence="7"/>
<proteinExistence type="inferred from homology"/>
<evidence type="ECO:0000313" key="9">
    <source>
        <dbReference type="Proteomes" id="UP001164929"/>
    </source>
</evidence>
<dbReference type="CDD" id="cd03784">
    <property type="entry name" value="GT1_Gtf-like"/>
    <property type="match status" value="1"/>
</dbReference>
<protein>
    <recommendedName>
        <fullName evidence="7">Glycosyltransferase</fullName>
        <ecNumber evidence="7">2.4.1.-</ecNumber>
    </recommendedName>
</protein>
<dbReference type="Pfam" id="PF00201">
    <property type="entry name" value="UDPGT"/>
    <property type="match status" value="1"/>
</dbReference>